<organism evidence="14">
    <name type="scientific">Dendrocoelum lacteum</name>
    <dbReference type="NCBI Taxonomy" id="27895"/>
    <lineage>
        <taxon>Eukaryota</taxon>
        <taxon>Metazoa</taxon>
        <taxon>Spiralia</taxon>
        <taxon>Lophotrochozoa</taxon>
        <taxon>Platyhelminthes</taxon>
        <taxon>Rhabditophora</taxon>
        <taxon>Seriata</taxon>
        <taxon>Tricladida</taxon>
        <taxon>Continenticola</taxon>
        <taxon>Planarioidea</taxon>
        <taxon>Dendrocoelidae</taxon>
        <taxon>Dendrocoelum</taxon>
    </lineage>
</organism>
<dbReference type="PANTHER" id="PTHR11309:SF47">
    <property type="entry name" value="FRIZZLED"/>
    <property type="match status" value="1"/>
</dbReference>
<evidence type="ECO:0000256" key="3">
    <source>
        <dbReference type="ARBA" id="ARBA00022473"/>
    </source>
</evidence>
<keyword evidence="6 10" id="KW-0472">Membrane</keyword>
<dbReference type="GO" id="GO:0060070">
    <property type="term" value="P:canonical Wnt signaling pathway"/>
    <property type="evidence" value="ECO:0007669"/>
    <property type="project" value="TreeGrafter"/>
</dbReference>
<dbReference type="CDD" id="cd15034">
    <property type="entry name" value="7tmF_FZD1_2_7-like"/>
    <property type="match status" value="1"/>
</dbReference>
<comment type="subcellular location">
    <subcellularLocation>
        <location evidence="1">Membrane</location>
        <topology evidence="1">Multi-pass membrane protein</topology>
    </subcellularLocation>
</comment>
<feature type="signal peptide" evidence="11">
    <location>
        <begin position="1"/>
        <end position="23"/>
    </location>
</feature>
<keyword evidence="5 10" id="KW-1133">Transmembrane helix</keyword>
<evidence type="ECO:0000259" key="13">
    <source>
        <dbReference type="PROSITE" id="PS50261"/>
    </source>
</evidence>
<feature type="domain" description="FZ" evidence="12">
    <location>
        <begin position="28"/>
        <end position="144"/>
    </location>
</feature>
<dbReference type="SMART" id="SM01330">
    <property type="entry name" value="Frizzled"/>
    <property type="match status" value="1"/>
</dbReference>
<dbReference type="GO" id="GO:0035567">
    <property type="term" value="P:non-canonical Wnt signaling pathway"/>
    <property type="evidence" value="ECO:0007669"/>
    <property type="project" value="TreeGrafter"/>
</dbReference>
<feature type="transmembrane region" description="Helical" evidence="10">
    <location>
        <begin position="500"/>
        <end position="520"/>
    </location>
</feature>
<dbReference type="PANTHER" id="PTHR11309">
    <property type="entry name" value="FRIZZLED"/>
    <property type="match status" value="1"/>
</dbReference>
<feature type="transmembrane region" description="Helical" evidence="10">
    <location>
        <begin position="375"/>
        <end position="401"/>
    </location>
</feature>
<feature type="transmembrane region" description="Helical" evidence="10">
    <location>
        <begin position="238"/>
        <end position="258"/>
    </location>
</feature>
<feature type="disulfide bond" evidence="9">
    <location>
        <begin position="41"/>
        <end position="87"/>
    </location>
</feature>
<keyword evidence="3" id="KW-0217">Developmental protein</keyword>
<feature type="domain" description="G-protein coupled receptors family 2 profile 2" evidence="13">
    <location>
        <begin position="202"/>
        <end position="527"/>
    </location>
</feature>
<sequence length="646" mass="74010">MIMLFKWNIFLCIFLIFLTVNEAVNDPYNQAKCEKIKVQACQGLLYDMTLFPNSMGHSTQDEAASEINEYLPLLRIKCHNSLQLFLCSLYFPVCTNMKIALPPCRSLCEDIKKSCEPILKKFYFKWPSNMACDKYPENNLCIKDNQAEKKPNETMSISCPKPLKVPPSYDFKVRYSSNSVIPDCGIPCNRYFFNEPNLKKFTRVWVALWSFLCVASTLFTVLTFLIDMQRFQYPERPIIFLSACYLVVGLTYVAGFFLNDRVACAGPFSNSDLRPNEVPKIVVQGTKFESCIIMFMLLYFFSMASAIWWVVLTITWYLAAKCHWAHESIERNSQYFHFAAWAIPAGKTIGILALSKVDGDPLTGVCFTGLSDPNALQGFLIAPLCLYLLIGTAFLIAGFVSMFEIRSIIKTGGTKTDKLEKLITRIGIFSVLYIVPAVVVIACYFHESMNLHKWMQRWFWVDVCRSPDYRKYCDKNVDLNKIIKPDSSMYLLNQKPEFELFMIKYLMSLIVGITSGIWIWSGKTLLSWKYFLSKLCGRLEVGAPWTRSGWLERSNSYHQRHFAGLTANKMMINPCDDNQVMAMQYQMVQQNQQSIGNQELQKPLLSCHNGTGVTENMMNAQTLNGNLLPSNQQIGDPKNQKLGYMM</sequence>
<evidence type="ECO:0000259" key="12">
    <source>
        <dbReference type="PROSITE" id="PS50038"/>
    </source>
</evidence>
<keyword evidence="4 10" id="KW-0812">Transmembrane</keyword>
<proteinExistence type="evidence at transcript level"/>
<dbReference type="Pfam" id="PF01392">
    <property type="entry name" value="Fz"/>
    <property type="match status" value="1"/>
</dbReference>
<feature type="transmembrane region" description="Helical" evidence="10">
    <location>
        <begin position="292"/>
        <end position="318"/>
    </location>
</feature>
<evidence type="ECO:0000313" key="14">
    <source>
        <dbReference type="EMBL" id="JAA92618.1"/>
    </source>
</evidence>
<dbReference type="Gene3D" id="1.20.1070.10">
    <property type="entry name" value="Rhodopsin 7-helix transmembrane proteins"/>
    <property type="match status" value="1"/>
</dbReference>
<accession>T1E112</accession>
<dbReference type="GO" id="GO:0005886">
    <property type="term" value="C:plasma membrane"/>
    <property type="evidence" value="ECO:0007669"/>
    <property type="project" value="TreeGrafter"/>
</dbReference>
<dbReference type="EMBL" id="GAKU01000019">
    <property type="protein sequence ID" value="JAA92618.1"/>
    <property type="molecule type" value="mRNA"/>
</dbReference>
<evidence type="ECO:0000256" key="4">
    <source>
        <dbReference type="ARBA" id="ARBA00022692"/>
    </source>
</evidence>
<feature type="disulfide bond" evidence="9">
    <location>
        <begin position="108"/>
        <end position="132"/>
    </location>
</feature>
<dbReference type="PROSITE" id="PS50261">
    <property type="entry name" value="G_PROTEIN_RECEP_F2_4"/>
    <property type="match status" value="1"/>
</dbReference>
<evidence type="ECO:0000256" key="8">
    <source>
        <dbReference type="ARBA" id="ARBA00023170"/>
    </source>
</evidence>
<feature type="disulfide bond" evidence="9">
    <location>
        <begin position="33"/>
        <end position="94"/>
    </location>
</feature>
<evidence type="ECO:0000256" key="11">
    <source>
        <dbReference type="SAM" id="SignalP"/>
    </source>
</evidence>
<dbReference type="InterPro" id="IPR015526">
    <property type="entry name" value="Frizzled/SFRP"/>
</dbReference>
<keyword evidence="7 9" id="KW-1015">Disulfide bond</keyword>
<dbReference type="PROSITE" id="PS50038">
    <property type="entry name" value="FZ"/>
    <property type="match status" value="1"/>
</dbReference>
<dbReference type="GO" id="GO:0017147">
    <property type="term" value="F:Wnt-protein binding"/>
    <property type="evidence" value="ECO:0007669"/>
    <property type="project" value="TreeGrafter"/>
</dbReference>
<dbReference type="SMART" id="SM00063">
    <property type="entry name" value="FRI"/>
    <property type="match status" value="1"/>
</dbReference>
<feature type="transmembrane region" description="Helical" evidence="10">
    <location>
        <begin position="422"/>
        <end position="445"/>
    </location>
</feature>
<reference evidence="14" key="1">
    <citation type="submission" date="2013-06" db="EMBL/GenBank/DDBJ databases">
        <title>Reactivating head regrowth in a regeneration deficient planarian species.</title>
        <authorList>
            <person name="Liu S.-Y."/>
            <person name="Brandl H."/>
            <person name="Henry I."/>
            <person name="Rink J."/>
        </authorList>
    </citation>
    <scope>NUCLEOTIDE SEQUENCE</scope>
</reference>
<keyword evidence="11" id="KW-0732">Signal</keyword>
<evidence type="ECO:0000256" key="9">
    <source>
        <dbReference type="PROSITE-ProRule" id="PRU00090"/>
    </source>
</evidence>
<evidence type="ECO:0000256" key="1">
    <source>
        <dbReference type="ARBA" id="ARBA00004141"/>
    </source>
</evidence>
<dbReference type="GO" id="GO:0042813">
    <property type="term" value="F:Wnt receptor activity"/>
    <property type="evidence" value="ECO:0007669"/>
    <property type="project" value="TreeGrafter"/>
</dbReference>
<evidence type="ECO:0000256" key="6">
    <source>
        <dbReference type="ARBA" id="ARBA00023136"/>
    </source>
</evidence>
<dbReference type="InterPro" id="IPR017981">
    <property type="entry name" value="GPCR_2-like_7TM"/>
</dbReference>
<comment type="caution">
    <text evidence="9">Lacks conserved residue(s) required for the propagation of feature annotation.</text>
</comment>
<dbReference type="InterPro" id="IPR020067">
    <property type="entry name" value="Frizzled_dom"/>
</dbReference>
<evidence type="ECO:0000256" key="10">
    <source>
        <dbReference type="SAM" id="Phobius"/>
    </source>
</evidence>
<feature type="chain" id="PRO_5004574702" evidence="11">
    <location>
        <begin position="24"/>
        <end position="646"/>
    </location>
</feature>
<evidence type="ECO:0000256" key="2">
    <source>
        <dbReference type="ARBA" id="ARBA00008077"/>
    </source>
</evidence>
<dbReference type="AlphaFoldDB" id="T1E112"/>
<comment type="similarity">
    <text evidence="2">Belongs to the G-protein coupled receptor Fz/Smo family.</text>
</comment>
<dbReference type="SUPFAM" id="SSF63501">
    <property type="entry name" value="Frizzled cysteine-rich domain"/>
    <property type="match status" value="1"/>
</dbReference>
<protein>
    <submittedName>
        <fullName evidence="14">Fzd-1/2/7</fullName>
    </submittedName>
</protein>
<evidence type="ECO:0000256" key="5">
    <source>
        <dbReference type="ARBA" id="ARBA00022989"/>
    </source>
</evidence>
<dbReference type="InterPro" id="IPR036790">
    <property type="entry name" value="Frizzled_dom_sf"/>
</dbReference>
<dbReference type="Pfam" id="PF01534">
    <property type="entry name" value="Frizzled"/>
    <property type="match status" value="1"/>
</dbReference>
<dbReference type="Gene3D" id="1.10.2000.10">
    <property type="entry name" value="Frizzled cysteine-rich domain"/>
    <property type="match status" value="1"/>
</dbReference>
<dbReference type="InterPro" id="IPR000539">
    <property type="entry name" value="Frizzled/Smoothened_7TM"/>
</dbReference>
<evidence type="ECO:0000256" key="7">
    <source>
        <dbReference type="ARBA" id="ARBA00023157"/>
    </source>
</evidence>
<feature type="transmembrane region" description="Helical" evidence="10">
    <location>
        <begin position="338"/>
        <end position="355"/>
    </location>
</feature>
<keyword evidence="8" id="KW-0675">Receptor</keyword>
<feature type="transmembrane region" description="Helical" evidence="10">
    <location>
        <begin position="204"/>
        <end position="226"/>
    </location>
</feature>
<dbReference type="PRINTS" id="PR00489">
    <property type="entry name" value="FRIZZLED"/>
</dbReference>
<name>T1E112_9PLAT</name>